<gene>
    <name evidence="1" type="ORF">ENR23_04140</name>
</gene>
<accession>A0A832MM71</accession>
<evidence type="ECO:0000313" key="1">
    <source>
        <dbReference type="EMBL" id="HGZ42608.1"/>
    </source>
</evidence>
<protein>
    <submittedName>
        <fullName evidence="1">Uncharacterized protein</fullName>
    </submittedName>
</protein>
<sequence>MRQELLDHAVPVRADFQGGVVTPVAFRRHGREHRVVRVNARWVDRAGRHPRFYFSVTDESGDVYQLQLHGADLVWWLDSVVVEG</sequence>
<proteinExistence type="predicted"/>
<reference evidence="1" key="1">
    <citation type="journal article" date="2020" name="mSystems">
        <title>Genome- and Community-Level Interaction Insights into Carbon Utilization and Element Cycling Functions of Hydrothermarchaeota in Hydrothermal Sediment.</title>
        <authorList>
            <person name="Zhou Z."/>
            <person name="Liu Y."/>
            <person name="Xu W."/>
            <person name="Pan J."/>
            <person name="Luo Z.H."/>
            <person name="Li M."/>
        </authorList>
    </citation>
    <scope>NUCLEOTIDE SEQUENCE [LARGE SCALE GENOMIC DNA]</scope>
    <source>
        <strain evidence="1">SpSt-381</strain>
    </source>
</reference>
<organism evidence="1">
    <name type="scientific">Eiseniibacteriota bacterium</name>
    <dbReference type="NCBI Taxonomy" id="2212470"/>
    <lineage>
        <taxon>Bacteria</taxon>
        <taxon>Candidatus Eiseniibacteriota</taxon>
    </lineage>
</organism>
<dbReference type="EMBL" id="DSQF01000008">
    <property type="protein sequence ID" value="HGZ42608.1"/>
    <property type="molecule type" value="Genomic_DNA"/>
</dbReference>
<name>A0A832MM71_UNCEI</name>
<comment type="caution">
    <text evidence="1">The sequence shown here is derived from an EMBL/GenBank/DDBJ whole genome shotgun (WGS) entry which is preliminary data.</text>
</comment>
<dbReference type="AlphaFoldDB" id="A0A832MM71"/>